<dbReference type="SMART" id="SM00421">
    <property type="entry name" value="HTH_LUXR"/>
    <property type="match status" value="1"/>
</dbReference>
<reference evidence="2 3" key="1">
    <citation type="submission" date="2015-07" db="EMBL/GenBank/DDBJ databases">
        <authorList>
            <person name="Voget S."/>
            <person name="Dogs M."/>
            <person name="Brinkhoff T.H."/>
            <person name="Daniel R."/>
        </authorList>
    </citation>
    <scope>NUCLEOTIDE SEQUENCE [LARGE SCALE GENOMIC DNA]</scope>
    <source>
        <strain evidence="2 3">B14</strain>
    </source>
</reference>
<dbReference type="SUPFAM" id="SSF46894">
    <property type="entry name" value="C-terminal effector domain of the bipartite response regulators"/>
    <property type="match status" value="1"/>
</dbReference>
<dbReference type="Gene3D" id="1.10.10.10">
    <property type="entry name" value="Winged helix-like DNA-binding domain superfamily/Winged helix DNA-binding domain"/>
    <property type="match status" value="1"/>
</dbReference>
<evidence type="ECO:0000313" key="2">
    <source>
        <dbReference type="EMBL" id="WVX48376.1"/>
    </source>
</evidence>
<dbReference type="InterPro" id="IPR016032">
    <property type="entry name" value="Sig_transdc_resp-reg_C-effctor"/>
</dbReference>
<evidence type="ECO:0000313" key="3">
    <source>
        <dbReference type="Proteomes" id="UP001318682"/>
    </source>
</evidence>
<dbReference type="InterPro" id="IPR000792">
    <property type="entry name" value="Tscrpt_reg_LuxR_C"/>
</dbReference>
<dbReference type="Pfam" id="PF00561">
    <property type="entry name" value="Abhydrolase_1"/>
    <property type="match status" value="1"/>
</dbReference>
<keyword evidence="3" id="KW-1185">Reference proteome</keyword>
<reference evidence="3" key="2">
    <citation type="submission" date="2024-01" db="EMBL/GenBank/DDBJ databases">
        <title>Roseobacter fucihabitans sp. nov., isolated from the brown alga Fucus spiralis.</title>
        <authorList>
            <person name="Hahnke S."/>
            <person name="Berger M."/>
            <person name="Schlingloff A."/>
            <person name="Athale I."/>
            <person name="Neumann-Schaal M."/>
            <person name="Adenaya A."/>
            <person name="Poehlein A."/>
            <person name="Daniel R."/>
            <person name="Pertersen J."/>
            <person name="Brinkhoff T."/>
        </authorList>
    </citation>
    <scope>NUCLEOTIDE SEQUENCE [LARGE SCALE GENOMIC DNA]</scope>
    <source>
        <strain evidence="3">B14</strain>
    </source>
</reference>
<dbReference type="Gene3D" id="3.40.50.1820">
    <property type="entry name" value="alpha/beta hydrolase"/>
    <property type="match status" value="1"/>
</dbReference>
<dbReference type="SUPFAM" id="SSF53474">
    <property type="entry name" value="alpha/beta-Hydrolases"/>
    <property type="match status" value="1"/>
</dbReference>
<dbReference type="InterPro" id="IPR036388">
    <property type="entry name" value="WH-like_DNA-bd_sf"/>
</dbReference>
<organism evidence="2 3">
    <name type="scientific">Roseobacter fucihabitans</name>
    <dbReference type="NCBI Taxonomy" id="1537242"/>
    <lineage>
        <taxon>Bacteria</taxon>
        <taxon>Pseudomonadati</taxon>
        <taxon>Pseudomonadota</taxon>
        <taxon>Alphaproteobacteria</taxon>
        <taxon>Rhodobacterales</taxon>
        <taxon>Roseobacteraceae</taxon>
        <taxon>Roseobacter</taxon>
    </lineage>
</organism>
<dbReference type="Proteomes" id="UP001318682">
    <property type="component" value="Chromosome"/>
</dbReference>
<feature type="domain" description="HTH luxR-type" evidence="1">
    <location>
        <begin position="69"/>
        <end position="126"/>
    </location>
</feature>
<dbReference type="EMBL" id="CP143423">
    <property type="protein sequence ID" value="WVX48376.1"/>
    <property type="molecule type" value="Genomic_DNA"/>
</dbReference>
<accession>A0ABZ2BQV8</accession>
<dbReference type="InterPro" id="IPR029058">
    <property type="entry name" value="AB_hydrolase_fold"/>
</dbReference>
<dbReference type="InterPro" id="IPR000073">
    <property type="entry name" value="AB_hydrolase_1"/>
</dbReference>
<sequence length="442" mass="47755">MSEAIGNSFRKRNVASEVSFFRAYSTDDNRTFNAAVLTRHAVRNADQTALLIIIDPHFEPQISNILMEALDLTDAECEILVAFMRGAGLPQIARNRNRSLATVRTQMQTIMTKAGVSSQADLMRNALALAQFQTDISKVAEVARHPFRKSSGILRPGGRSVEATLAGDMQGKLIVVIPDITLSTFPAVVEQQFAAAGLCVTTLARPGYGGTDPAPKEADYTEVMAGDLKALLSQLGHETCVLVGHSTSSAYAYRLGELAADHISRILLLCPFPPAPHLHAAESKSPWATALLHVSSRTPGLFSLMVGAGLKAWKLMGTRSFVALQLREHSADVAASRRPDVLREFEAAFEACVAQGTSLATADLYCATGNWTDWLSSCKVPVEWLQGAKEPIGVIDNFDALAATTSAPHKLTRVDDGGFLTFLTHTHILIERLCDDNLDIAD</sequence>
<name>A0ABZ2BQV8_9RHOB</name>
<evidence type="ECO:0000259" key="1">
    <source>
        <dbReference type="SMART" id="SM00421"/>
    </source>
</evidence>
<proteinExistence type="predicted"/>
<gene>
    <name evidence="2" type="ORF">ROLI_014560</name>
</gene>
<protein>
    <recommendedName>
        <fullName evidence="1">HTH luxR-type domain-containing protein</fullName>
    </recommendedName>
</protein>
<dbReference type="RefSeq" id="WP_187432343.1">
    <property type="nucleotide sequence ID" value="NZ_CP143423.1"/>
</dbReference>